<gene>
    <name evidence="2" type="ORF">MCOR_38252</name>
</gene>
<keyword evidence="3" id="KW-1185">Reference proteome</keyword>
<protein>
    <submittedName>
        <fullName evidence="2">Uncharacterized protein</fullName>
    </submittedName>
</protein>
<dbReference type="AlphaFoldDB" id="A0A6J8D9Y1"/>
<name>A0A6J8D9Y1_MYTCO</name>
<evidence type="ECO:0000313" key="3">
    <source>
        <dbReference type="Proteomes" id="UP000507470"/>
    </source>
</evidence>
<proteinExistence type="predicted"/>
<accession>A0A6J8D9Y1</accession>
<dbReference type="EMBL" id="CACVKT020006959">
    <property type="protein sequence ID" value="CAC5404471.1"/>
    <property type="molecule type" value="Genomic_DNA"/>
</dbReference>
<feature type="region of interest" description="Disordered" evidence="1">
    <location>
        <begin position="269"/>
        <end position="295"/>
    </location>
</feature>
<organism evidence="2 3">
    <name type="scientific">Mytilus coruscus</name>
    <name type="common">Sea mussel</name>
    <dbReference type="NCBI Taxonomy" id="42192"/>
    <lineage>
        <taxon>Eukaryota</taxon>
        <taxon>Metazoa</taxon>
        <taxon>Spiralia</taxon>
        <taxon>Lophotrochozoa</taxon>
        <taxon>Mollusca</taxon>
        <taxon>Bivalvia</taxon>
        <taxon>Autobranchia</taxon>
        <taxon>Pteriomorphia</taxon>
        <taxon>Mytilida</taxon>
        <taxon>Mytiloidea</taxon>
        <taxon>Mytilidae</taxon>
        <taxon>Mytilinae</taxon>
        <taxon>Mytilus</taxon>
    </lineage>
</organism>
<sequence>MGDFNEEDKAQITFVTTGSNVTTQASHNETINFVVHERQSKPAYNEDDEAGYFDLYFAMNKDVNHQVEDRSLQKESLSTSSSISNFVGRNYTAYHNPYVPLQEYSQEDPYACEVTVTVHQGIECSSWSDEDAPSHIYSNVCIPLRKDRLMNSQANESQLSSDRNIVHESTLPAIILPVFRTVYLQDCKYKSTNEGVILEPIEPSSYIGVYDEVDENPLTFDTTDLKVTSQESHFETIDCDSYERLSIIASTEHGDTGYLDPYFAMEEDENHQLQDRTSQTECSSTNSSNSDVVDQDNIAYNNLYQPLQEDWQDDSHGYEVPVMVHKCFENSAGFDEHATSHSYYNVYKPLQKDWDIKSPTYENQKFQETKAGNDKRLLADDFSSELKTGNLHEYINMVAESNISIEICDNCHAMESCKTFDQDKSKTIEQKSC</sequence>
<dbReference type="Proteomes" id="UP000507470">
    <property type="component" value="Unassembled WGS sequence"/>
</dbReference>
<evidence type="ECO:0000256" key="1">
    <source>
        <dbReference type="SAM" id="MobiDB-lite"/>
    </source>
</evidence>
<evidence type="ECO:0000313" key="2">
    <source>
        <dbReference type="EMBL" id="CAC5404471.1"/>
    </source>
</evidence>
<feature type="compositionally biased region" description="Low complexity" evidence="1">
    <location>
        <begin position="277"/>
        <end position="295"/>
    </location>
</feature>
<reference evidence="2 3" key="1">
    <citation type="submission" date="2020-06" db="EMBL/GenBank/DDBJ databases">
        <authorList>
            <person name="Li R."/>
            <person name="Bekaert M."/>
        </authorList>
    </citation>
    <scope>NUCLEOTIDE SEQUENCE [LARGE SCALE GENOMIC DNA]</scope>
    <source>
        <strain evidence="3">wild</strain>
    </source>
</reference>